<dbReference type="EMBL" id="RYZS01000001">
    <property type="protein sequence ID" value="RVU95012.1"/>
    <property type="molecule type" value="Genomic_DNA"/>
</dbReference>
<organism evidence="1 2">
    <name type="scientific">Enterococcus avium</name>
    <name type="common">Streptococcus avium</name>
    <dbReference type="NCBI Taxonomy" id="33945"/>
    <lineage>
        <taxon>Bacteria</taxon>
        <taxon>Bacillati</taxon>
        <taxon>Bacillota</taxon>
        <taxon>Bacilli</taxon>
        <taxon>Lactobacillales</taxon>
        <taxon>Enterococcaceae</taxon>
        <taxon>Enterococcus</taxon>
    </lineage>
</organism>
<dbReference type="Proteomes" id="UP000288388">
    <property type="component" value="Unassembled WGS sequence"/>
</dbReference>
<reference evidence="1 2" key="1">
    <citation type="submission" date="2018-12" db="EMBL/GenBank/DDBJ databases">
        <title>A novel vanA-carrying plasmid in a clinical isolate of Enterococcus avium.</title>
        <authorList>
            <person name="Bernasconi O.J."/>
            <person name="Luzzaro F."/>
            <person name="Endimiani A."/>
        </authorList>
    </citation>
    <scope>NUCLEOTIDE SEQUENCE [LARGE SCALE GENOMIC DNA]</scope>
    <source>
        <strain evidence="1 2">LC0559/18</strain>
    </source>
</reference>
<protein>
    <recommendedName>
        <fullName evidence="3">Phage head morphogenesis domain-containing protein</fullName>
    </recommendedName>
</protein>
<gene>
    <name evidence="1" type="ORF">EK398_09160</name>
</gene>
<dbReference type="RefSeq" id="WP_127978895.1">
    <property type="nucleotide sequence ID" value="NZ_RYZS01000001.1"/>
</dbReference>
<evidence type="ECO:0000313" key="2">
    <source>
        <dbReference type="Proteomes" id="UP000288388"/>
    </source>
</evidence>
<accession>A0A437UN48</accession>
<proteinExistence type="predicted"/>
<evidence type="ECO:0000313" key="1">
    <source>
        <dbReference type="EMBL" id="RVU95012.1"/>
    </source>
</evidence>
<comment type="caution">
    <text evidence="1">The sequence shown here is derived from an EMBL/GenBank/DDBJ whole genome shotgun (WGS) entry which is preliminary data.</text>
</comment>
<evidence type="ECO:0008006" key="3">
    <source>
        <dbReference type="Google" id="ProtNLM"/>
    </source>
</evidence>
<dbReference type="AlphaFoldDB" id="A0A437UN48"/>
<sequence>MDDSQMIELAFLIKEEEDKELNKLLENAEYQFIDLLMEYILLVETKIEDAFQTDYEELQYIVDKLIQKFKKKPPTEKQLKRAMKKRSFDSTMKNEIVPELEAAFFALLEAFRKQYSSDLPFDENSEAYKELKNWLKDLPSQLRETTDNTVSRELDKYYEKDDEEKKKGISLAELAVFGYVRARSIAILEITRMYGGSQYEAMMLNRHVIGSTWRHADGVKEPRPAHVSADGMTAAKGEFFYINGTFIRYPRDPLAPVEETIYCHCWLDPIFDRSKNEIEYEIEKPPVD</sequence>
<name>A0A437UN48_ENTAV</name>